<evidence type="ECO:0000256" key="1">
    <source>
        <dbReference type="ARBA" id="ARBA00004613"/>
    </source>
</evidence>
<sequence>MHQSTFALTLVLLTITATTDGYAPNYYCSPSLCPHGGPNVGCTPPPLSGGHFCYGKLPSVVPMTSTVQAHILHLHNYYRSRVASGYQFPLGSAARMYTMVWDDELAAQAGHNARSCVFAHDRCRNTPQFLTSGQNIALLKYYEPGAYTVTDLISRFVAGWWKEYKYTKPAYIQAFPRSQ</sequence>
<protein>
    <submittedName>
        <fullName evidence="5">SCP domain-containing protein</fullName>
    </submittedName>
</protein>
<reference evidence="5" key="2">
    <citation type="submission" date="2020-05" db="UniProtKB">
        <authorList>
            <consortium name="EnsemblMetazoa"/>
        </authorList>
    </citation>
    <scope>IDENTIFICATION</scope>
    <source>
        <strain evidence="5">ACHKN1017</strain>
    </source>
</reference>
<reference evidence="6" key="1">
    <citation type="submission" date="2013-03" db="EMBL/GenBank/DDBJ databases">
        <title>The Genome Sequence of Anopheles christyi ACHKN1017.</title>
        <authorList>
            <consortium name="The Broad Institute Genomics Platform"/>
            <person name="Neafsey D.E."/>
            <person name="Besansky N."/>
            <person name="Walker B."/>
            <person name="Young S.K."/>
            <person name="Zeng Q."/>
            <person name="Gargeya S."/>
            <person name="Fitzgerald M."/>
            <person name="Haas B."/>
            <person name="Abouelleil A."/>
            <person name="Allen A.W."/>
            <person name="Alvarado L."/>
            <person name="Arachchi H.M."/>
            <person name="Berlin A.M."/>
            <person name="Chapman S.B."/>
            <person name="Gainer-Dewar J."/>
            <person name="Goldberg J."/>
            <person name="Griggs A."/>
            <person name="Gujja S."/>
            <person name="Hansen M."/>
            <person name="Howarth C."/>
            <person name="Imamovic A."/>
            <person name="Ireland A."/>
            <person name="Larimer J."/>
            <person name="McCowan C."/>
            <person name="Murphy C."/>
            <person name="Pearson M."/>
            <person name="Poon T.W."/>
            <person name="Priest M."/>
            <person name="Roberts A."/>
            <person name="Saif S."/>
            <person name="Shea T."/>
            <person name="Sisk P."/>
            <person name="Sykes S."/>
            <person name="Wortman J."/>
            <person name="Nusbaum C."/>
            <person name="Birren B."/>
        </authorList>
    </citation>
    <scope>NUCLEOTIDE SEQUENCE [LARGE SCALE GENOMIC DNA]</scope>
    <source>
        <strain evidence="6">ACHKN1017</strain>
    </source>
</reference>
<feature type="chain" id="PRO_5008125682" evidence="3">
    <location>
        <begin position="22"/>
        <end position="179"/>
    </location>
</feature>
<evidence type="ECO:0000313" key="5">
    <source>
        <dbReference type="EnsemblMetazoa" id="ACHR010244-PA"/>
    </source>
</evidence>
<dbReference type="CDD" id="cd05380">
    <property type="entry name" value="CAP_euk"/>
    <property type="match status" value="1"/>
</dbReference>
<evidence type="ECO:0000256" key="3">
    <source>
        <dbReference type="SAM" id="SignalP"/>
    </source>
</evidence>
<dbReference type="InterPro" id="IPR014044">
    <property type="entry name" value="CAP_dom"/>
</dbReference>
<feature type="signal peptide" evidence="3">
    <location>
        <begin position="1"/>
        <end position="21"/>
    </location>
</feature>
<proteinExistence type="predicted"/>
<dbReference type="SUPFAM" id="SSF55797">
    <property type="entry name" value="PR-1-like"/>
    <property type="match status" value="1"/>
</dbReference>
<dbReference type="SMART" id="SM00198">
    <property type="entry name" value="SCP"/>
    <property type="match status" value="1"/>
</dbReference>
<accession>A0A182KHK6</accession>
<dbReference type="EnsemblMetazoa" id="ACHR010244-RA">
    <property type="protein sequence ID" value="ACHR010244-PA"/>
    <property type="gene ID" value="ACHR010244"/>
</dbReference>
<dbReference type="InterPro" id="IPR035940">
    <property type="entry name" value="CAP_sf"/>
</dbReference>
<evidence type="ECO:0000256" key="2">
    <source>
        <dbReference type="ARBA" id="ARBA00022525"/>
    </source>
</evidence>
<dbReference type="Pfam" id="PF00188">
    <property type="entry name" value="CAP"/>
    <property type="match status" value="1"/>
</dbReference>
<keyword evidence="2" id="KW-0964">Secreted</keyword>
<keyword evidence="3" id="KW-0732">Signal</keyword>
<dbReference type="Proteomes" id="UP000075881">
    <property type="component" value="Unassembled WGS sequence"/>
</dbReference>
<dbReference type="VEuPathDB" id="VectorBase:ACHR010244"/>
<evidence type="ECO:0000259" key="4">
    <source>
        <dbReference type="SMART" id="SM00198"/>
    </source>
</evidence>
<comment type="subcellular location">
    <subcellularLocation>
        <location evidence="1">Secreted</location>
    </subcellularLocation>
</comment>
<feature type="domain" description="SCP" evidence="4">
    <location>
        <begin position="66"/>
        <end position="174"/>
    </location>
</feature>
<name>A0A182KHK6_9DIPT</name>
<organism evidence="5 6">
    <name type="scientific">Anopheles christyi</name>
    <dbReference type="NCBI Taxonomy" id="43041"/>
    <lineage>
        <taxon>Eukaryota</taxon>
        <taxon>Metazoa</taxon>
        <taxon>Ecdysozoa</taxon>
        <taxon>Arthropoda</taxon>
        <taxon>Hexapoda</taxon>
        <taxon>Insecta</taxon>
        <taxon>Pterygota</taxon>
        <taxon>Neoptera</taxon>
        <taxon>Endopterygota</taxon>
        <taxon>Diptera</taxon>
        <taxon>Nematocera</taxon>
        <taxon>Culicoidea</taxon>
        <taxon>Culicidae</taxon>
        <taxon>Anophelinae</taxon>
        <taxon>Anopheles</taxon>
    </lineage>
</organism>
<evidence type="ECO:0000313" key="6">
    <source>
        <dbReference type="Proteomes" id="UP000075881"/>
    </source>
</evidence>
<dbReference type="Gene3D" id="3.40.33.10">
    <property type="entry name" value="CAP"/>
    <property type="match status" value="1"/>
</dbReference>
<keyword evidence="6" id="KW-1185">Reference proteome</keyword>
<dbReference type="AlphaFoldDB" id="A0A182KHK6"/>
<dbReference type="GO" id="GO:0005576">
    <property type="term" value="C:extracellular region"/>
    <property type="evidence" value="ECO:0007669"/>
    <property type="project" value="UniProtKB-SubCell"/>
</dbReference>